<dbReference type="PANTHER" id="PTHR31170">
    <property type="entry name" value="BNAC04G53230D PROTEIN"/>
    <property type="match status" value="1"/>
</dbReference>
<dbReference type="EMBL" id="JAWXYG010000016">
    <property type="protein sequence ID" value="KAK4253220.1"/>
    <property type="molecule type" value="Genomic_DNA"/>
</dbReference>
<organism evidence="2 3">
    <name type="scientific">Acacia crassicarpa</name>
    <name type="common">northern wattle</name>
    <dbReference type="NCBI Taxonomy" id="499986"/>
    <lineage>
        <taxon>Eukaryota</taxon>
        <taxon>Viridiplantae</taxon>
        <taxon>Streptophyta</taxon>
        <taxon>Embryophyta</taxon>
        <taxon>Tracheophyta</taxon>
        <taxon>Spermatophyta</taxon>
        <taxon>Magnoliopsida</taxon>
        <taxon>eudicotyledons</taxon>
        <taxon>Gunneridae</taxon>
        <taxon>Pentapetalae</taxon>
        <taxon>rosids</taxon>
        <taxon>fabids</taxon>
        <taxon>Fabales</taxon>
        <taxon>Fabaceae</taxon>
        <taxon>Caesalpinioideae</taxon>
        <taxon>mimosoid clade</taxon>
        <taxon>Acacieae</taxon>
        <taxon>Acacia</taxon>
    </lineage>
</organism>
<dbReference type="Proteomes" id="UP001293593">
    <property type="component" value="Unassembled WGS sequence"/>
</dbReference>
<keyword evidence="3" id="KW-1185">Reference proteome</keyword>
<evidence type="ECO:0000256" key="1">
    <source>
        <dbReference type="SAM" id="Phobius"/>
    </source>
</evidence>
<comment type="caution">
    <text evidence="2">The sequence shown here is derived from an EMBL/GenBank/DDBJ whole genome shotgun (WGS) entry which is preliminary data.</text>
</comment>
<dbReference type="Pfam" id="PF03140">
    <property type="entry name" value="DUF247"/>
    <property type="match status" value="1"/>
</dbReference>
<feature type="transmembrane region" description="Helical" evidence="1">
    <location>
        <begin position="425"/>
        <end position="445"/>
    </location>
</feature>
<gene>
    <name evidence="2" type="ORF">QN277_010550</name>
</gene>
<protein>
    <submittedName>
        <fullName evidence="2">Uncharacterized protein</fullName>
    </submittedName>
</protein>
<evidence type="ECO:0000313" key="3">
    <source>
        <dbReference type="Proteomes" id="UP001293593"/>
    </source>
</evidence>
<keyword evidence="1" id="KW-0812">Transmembrane</keyword>
<accession>A0AAE1JKP8</accession>
<dbReference type="AlphaFoldDB" id="A0AAE1JKP8"/>
<keyword evidence="1" id="KW-0472">Membrane</keyword>
<feature type="transmembrane region" description="Helical" evidence="1">
    <location>
        <begin position="475"/>
        <end position="495"/>
    </location>
</feature>
<proteinExistence type="predicted"/>
<sequence length="498" mass="56776">MGKRRSNSCPEWIVEIQRTLGCVNNNKVKTCSICRVSEKIREAEAIDKGSYNYRPKCVAIGPIHRGTRSDLQIMEETKWRSMHKLLSRPTNKKLKGETVKICSESIRRMESIIRASYVEKIEMASEELVRNMLLDACFLLELLLRLSENTETDPSDLYPNINDKKKMVRVLTDLTLLENQIPFLLLTILTAKLLNHPEAAAQQELAALFKLSQGKRLSPQDLVESLFDECHVAGAVRDFSKGVYHFLHLIHLCYPDPYPQQHKQSKAPLQLLRCARKLQAFGITIKASETNHSMGNNKTGILAAALTEFVDKFEFNIEFNETQRELTIPTLHIKEATEVKWRNLIAWEQLGLIGVGYKFSSYAFFFKSLVSSVHDIQLLKENGVIKVDHKEAKDEDLVIMFQSIINGEEQTDGRYRKVCKGLNRAKVNGVVGCCVLILRMVWHYFRKFLEWLQRGLISSLLSFVDIYLGTPWKFIGVVVGAALLALTITQTVYAIRAA</sequence>
<name>A0AAE1JKP8_9FABA</name>
<reference evidence="2" key="1">
    <citation type="submission" date="2023-10" db="EMBL/GenBank/DDBJ databases">
        <title>Chromosome-level genome of the transformable northern wattle, Acacia crassicarpa.</title>
        <authorList>
            <person name="Massaro I."/>
            <person name="Sinha N.R."/>
            <person name="Poethig S."/>
            <person name="Leichty A.R."/>
        </authorList>
    </citation>
    <scope>NUCLEOTIDE SEQUENCE</scope>
    <source>
        <strain evidence="2">Acra3RX</strain>
        <tissue evidence="2">Leaf</tissue>
    </source>
</reference>
<dbReference type="InterPro" id="IPR004158">
    <property type="entry name" value="DUF247_pln"/>
</dbReference>
<keyword evidence="1" id="KW-1133">Transmembrane helix</keyword>
<evidence type="ECO:0000313" key="2">
    <source>
        <dbReference type="EMBL" id="KAK4253220.1"/>
    </source>
</evidence>
<dbReference type="PANTHER" id="PTHR31170:SF20">
    <property type="entry name" value="DUF247 DOMAIN PROTEIN"/>
    <property type="match status" value="1"/>
</dbReference>